<dbReference type="SMART" id="SM00198">
    <property type="entry name" value="SCP"/>
    <property type="match status" value="1"/>
</dbReference>
<dbReference type="InterPro" id="IPR001283">
    <property type="entry name" value="CRISP-related"/>
</dbReference>
<evidence type="ECO:0000313" key="5">
    <source>
        <dbReference type="EMBL" id="CAF3530311.1"/>
    </source>
</evidence>
<evidence type="ECO:0000256" key="2">
    <source>
        <dbReference type="SAM" id="MobiDB-lite"/>
    </source>
</evidence>
<dbReference type="OrthoDB" id="10043185at2759"/>
<dbReference type="Proteomes" id="UP000681722">
    <property type="component" value="Unassembled WGS sequence"/>
</dbReference>
<dbReference type="Gene3D" id="3.40.33.10">
    <property type="entry name" value="CAP"/>
    <property type="match status" value="1"/>
</dbReference>
<dbReference type="InterPro" id="IPR035940">
    <property type="entry name" value="CAP_sf"/>
</dbReference>
<evidence type="ECO:0000313" key="6">
    <source>
        <dbReference type="Proteomes" id="UP000663829"/>
    </source>
</evidence>
<protein>
    <recommendedName>
        <fullName evidence="3">SCP domain-containing protein</fullName>
    </recommendedName>
</protein>
<dbReference type="CDD" id="cd05380">
    <property type="entry name" value="CAP_euk"/>
    <property type="match status" value="1"/>
</dbReference>
<keyword evidence="6" id="KW-1185">Reference proteome</keyword>
<organism evidence="4 6">
    <name type="scientific">Didymodactylos carnosus</name>
    <dbReference type="NCBI Taxonomy" id="1234261"/>
    <lineage>
        <taxon>Eukaryota</taxon>
        <taxon>Metazoa</taxon>
        <taxon>Spiralia</taxon>
        <taxon>Gnathifera</taxon>
        <taxon>Rotifera</taxon>
        <taxon>Eurotatoria</taxon>
        <taxon>Bdelloidea</taxon>
        <taxon>Philodinida</taxon>
        <taxon>Philodinidae</taxon>
        <taxon>Didymodactylos</taxon>
    </lineage>
</organism>
<proteinExistence type="predicted"/>
<accession>A0A813PHZ9</accession>
<dbReference type="GO" id="GO:0005634">
    <property type="term" value="C:nucleus"/>
    <property type="evidence" value="ECO:0007669"/>
    <property type="project" value="TreeGrafter"/>
</dbReference>
<name>A0A813PHZ9_9BILA</name>
<evidence type="ECO:0000313" key="4">
    <source>
        <dbReference type="EMBL" id="CAF0750781.1"/>
    </source>
</evidence>
<dbReference type="Proteomes" id="UP000663829">
    <property type="component" value="Unassembled WGS sequence"/>
</dbReference>
<dbReference type="GO" id="GO:0016973">
    <property type="term" value="P:poly(A)+ mRNA export from nucleus"/>
    <property type="evidence" value="ECO:0007669"/>
    <property type="project" value="TreeGrafter"/>
</dbReference>
<dbReference type="InterPro" id="IPR052240">
    <property type="entry name" value="SAP_domain_ribonucleoprotein"/>
</dbReference>
<gene>
    <name evidence="4" type="ORF">GPM918_LOCUS818</name>
    <name evidence="5" type="ORF">SRO942_LOCUS818</name>
</gene>
<feature type="domain" description="SCP" evidence="3">
    <location>
        <begin position="209"/>
        <end position="334"/>
    </location>
</feature>
<dbReference type="EMBL" id="CAJOBC010000067">
    <property type="protein sequence ID" value="CAF3530311.1"/>
    <property type="molecule type" value="Genomic_DNA"/>
</dbReference>
<dbReference type="InterPro" id="IPR014044">
    <property type="entry name" value="CAP_dom"/>
</dbReference>
<dbReference type="PANTHER" id="PTHR46551:SF1">
    <property type="entry name" value="SAP DOMAIN-CONTAINING RIBONUCLEOPROTEIN"/>
    <property type="match status" value="1"/>
</dbReference>
<keyword evidence="1" id="KW-0597">Phosphoprotein</keyword>
<dbReference type="PANTHER" id="PTHR46551">
    <property type="entry name" value="SAP DOMAIN-CONTAINING RIBONUCLEOPROTEIN"/>
    <property type="match status" value="1"/>
</dbReference>
<feature type="region of interest" description="Disordered" evidence="2">
    <location>
        <begin position="73"/>
        <end position="166"/>
    </location>
</feature>
<dbReference type="Pfam" id="PF00188">
    <property type="entry name" value="CAP"/>
    <property type="match status" value="1"/>
</dbReference>
<reference evidence="4" key="1">
    <citation type="submission" date="2021-02" db="EMBL/GenBank/DDBJ databases">
        <authorList>
            <person name="Nowell W R."/>
        </authorList>
    </citation>
    <scope>NUCLEOTIDE SEQUENCE</scope>
</reference>
<sequence>MASTITAVDANTSEIAETLTDFEVDGSTAALVTNEEDGLSSADRIKQRLDRFGTVAPEAKKIGRALRFGTPHEAINGAAKKRRLERFGPAPHSQEEEQLKKRKRADRFYLSDSSSTTPGLTEETKKKRVERFGVVLPKSTNSSTNNKRQRGQQRSNTTTNSITSDAAKKRLERFGVHTNECPIQYQATDIYHSYCLTRTAVETYPVTKQEKQMILNMHNNERLEYWNDDLAIIAQKYADYCYWDHDLNSRRIAPRLPVYTGQNLAGGRENWTLTLQDWINEKQHYYYDRSQVTAHYSQMIWHSTTLIGCSMSLCNPNPTFNFQWKYYVCNYVTGQLNSDPYIQGVESILKDCNGKVCLYNGQLNLDTCKCKCSSYATGDQCEHCMLF</sequence>
<dbReference type="SUPFAM" id="SSF55797">
    <property type="entry name" value="PR-1-like"/>
    <property type="match status" value="1"/>
</dbReference>
<dbReference type="EMBL" id="CAJNOQ010000067">
    <property type="protein sequence ID" value="CAF0750781.1"/>
    <property type="molecule type" value="Genomic_DNA"/>
</dbReference>
<dbReference type="PRINTS" id="PR00837">
    <property type="entry name" value="V5TPXLIKE"/>
</dbReference>
<dbReference type="AlphaFoldDB" id="A0A813PHZ9"/>
<comment type="caution">
    <text evidence="4">The sequence shown here is derived from an EMBL/GenBank/DDBJ whole genome shotgun (WGS) entry which is preliminary data.</text>
</comment>
<feature type="compositionally biased region" description="Polar residues" evidence="2">
    <location>
        <begin position="138"/>
        <end position="164"/>
    </location>
</feature>
<evidence type="ECO:0000259" key="3">
    <source>
        <dbReference type="SMART" id="SM00198"/>
    </source>
</evidence>
<evidence type="ECO:0000256" key="1">
    <source>
        <dbReference type="ARBA" id="ARBA00022553"/>
    </source>
</evidence>